<organism evidence="3 4">
    <name type="scientific">Dreissena polymorpha</name>
    <name type="common">Zebra mussel</name>
    <name type="synonym">Mytilus polymorpha</name>
    <dbReference type="NCBI Taxonomy" id="45954"/>
    <lineage>
        <taxon>Eukaryota</taxon>
        <taxon>Metazoa</taxon>
        <taxon>Spiralia</taxon>
        <taxon>Lophotrochozoa</taxon>
        <taxon>Mollusca</taxon>
        <taxon>Bivalvia</taxon>
        <taxon>Autobranchia</taxon>
        <taxon>Heteroconchia</taxon>
        <taxon>Euheterodonta</taxon>
        <taxon>Imparidentia</taxon>
        <taxon>Neoheterodontei</taxon>
        <taxon>Myida</taxon>
        <taxon>Dreissenoidea</taxon>
        <taxon>Dreissenidae</taxon>
        <taxon>Dreissena</taxon>
    </lineage>
</organism>
<dbReference type="AlphaFoldDB" id="A0A9D4DV85"/>
<dbReference type="Proteomes" id="UP000828390">
    <property type="component" value="Unassembled WGS sequence"/>
</dbReference>
<name>A0A9D4DV85_DREPO</name>
<evidence type="ECO:0000259" key="2">
    <source>
        <dbReference type="Pfam" id="PF14893"/>
    </source>
</evidence>
<feature type="compositionally biased region" description="Polar residues" evidence="1">
    <location>
        <begin position="570"/>
        <end position="583"/>
    </location>
</feature>
<feature type="compositionally biased region" description="Polar residues" evidence="1">
    <location>
        <begin position="483"/>
        <end position="494"/>
    </location>
</feature>
<feature type="compositionally biased region" description="Basic and acidic residues" evidence="1">
    <location>
        <begin position="584"/>
        <end position="596"/>
    </location>
</feature>
<dbReference type="InterPro" id="IPR026523">
    <property type="entry name" value="PNMA"/>
</dbReference>
<feature type="region of interest" description="Disordered" evidence="1">
    <location>
        <begin position="474"/>
        <end position="494"/>
    </location>
</feature>
<evidence type="ECO:0000256" key="1">
    <source>
        <dbReference type="SAM" id="MobiDB-lite"/>
    </source>
</evidence>
<dbReference type="PANTHER" id="PTHR23095:SF17">
    <property type="entry name" value="PARANEOPLASTIC ANTIGEN MA1"/>
    <property type="match status" value="1"/>
</dbReference>
<reference evidence="3" key="2">
    <citation type="submission" date="2020-11" db="EMBL/GenBank/DDBJ databases">
        <authorList>
            <person name="McCartney M.A."/>
            <person name="Auch B."/>
            <person name="Kono T."/>
            <person name="Mallez S."/>
            <person name="Becker A."/>
            <person name="Gohl D.M."/>
            <person name="Silverstein K.A.T."/>
            <person name="Koren S."/>
            <person name="Bechman K.B."/>
            <person name="Herman A."/>
            <person name="Abrahante J.E."/>
            <person name="Garbe J."/>
        </authorList>
    </citation>
    <scope>NUCLEOTIDE SEQUENCE</scope>
    <source>
        <strain evidence="3">Duluth1</strain>
        <tissue evidence="3">Whole animal</tissue>
    </source>
</reference>
<reference evidence="3" key="1">
    <citation type="journal article" date="2019" name="bioRxiv">
        <title>The Genome of the Zebra Mussel, Dreissena polymorpha: A Resource for Invasive Species Research.</title>
        <authorList>
            <person name="McCartney M.A."/>
            <person name="Auch B."/>
            <person name="Kono T."/>
            <person name="Mallez S."/>
            <person name="Zhang Y."/>
            <person name="Obille A."/>
            <person name="Becker A."/>
            <person name="Abrahante J.E."/>
            <person name="Garbe J."/>
            <person name="Badalamenti J.P."/>
            <person name="Herman A."/>
            <person name="Mangelson H."/>
            <person name="Liachko I."/>
            <person name="Sullivan S."/>
            <person name="Sone E.D."/>
            <person name="Koren S."/>
            <person name="Silverstein K.A.T."/>
            <person name="Beckman K.B."/>
            <person name="Gohl D.M."/>
        </authorList>
    </citation>
    <scope>NUCLEOTIDE SEQUENCE</scope>
    <source>
        <strain evidence="3">Duluth1</strain>
        <tissue evidence="3">Whole animal</tissue>
    </source>
</reference>
<proteinExistence type="predicted"/>
<feature type="domain" description="Paraneoplastic antigen Ma-like C-terminal" evidence="2">
    <location>
        <begin position="326"/>
        <end position="440"/>
    </location>
</feature>
<sequence>MAQAISKRELRCIRRERIREEIVKEDQELKERKINERIERELRSELSDEQDSIVSNMNTIDDYLHEESINGVEHMLMNEKSKDCFETQLNGNTPESLRYLDEHMRKLDVTLRELKYQDRKREDKTYVSSADHIHTRIKDNSSIVADRNSGIEERLSNRVPDTRLSRNETGSVHKYKLKEDIRRVHDEYAEIRSQSEKYEIKNCQLMKIREDEERSHRMMLEQRLVLENEFERKRQAEKELLRNIEQLELPERALLQQRSRNELLDREIALRRMKDDDMNRRLEVLKQKERVLKDKVQQKNDNYMIREETTNDQIKLSTRIPTLPSFDGKNFEEWKLEAVCMMRTGLYSDYAVSQAIRNSLKGDTRRILLTIKPPESAEDLIAKMTENFGEVKSGERIVQDFYSAKQHETESCSAWGIRLEALFQQAVNKGEIEERKRDNKLKERFWRGLNSEQLKAATRVSYESSDSFEKLKRKTRLEKEENNQVNATGKTLVNQQSTDDRLKVLDEMLERLKTIEAEMSNMKKRNLEGKREYDSYEATKSSDQERRQDRHTNGGRYYRGGYRRGRYPNRGQTRYNNQEYESTAENKHSHLNEKSLSRQGTMEAKQN</sequence>
<dbReference type="PANTHER" id="PTHR23095">
    <property type="entry name" value="PARANEOPLASTIC ANTIGEN"/>
    <property type="match status" value="1"/>
</dbReference>
<evidence type="ECO:0000313" key="3">
    <source>
        <dbReference type="EMBL" id="KAH3755643.1"/>
    </source>
</evidence>
<feature type="compositionally biased region" description="Basic and acidic residues" evidence="1">
    <location>
        <begin position="540"/>
        <end position="552"/>
    </location>
</feature>
<dbReference type="EMBL" id="JAIWYP010000010">
    <property type="protein sequence ID" value="KAH3755643.1"/>
    <property type="molecule type" value="Genomic_DNA"/>
</dbReference>
<accession>A0A9D4DV85</accession>
<protein>
    <recommendedName>
        <fullName evidence="2">Paraneoplastic antigen Ma-like C-terminal domain-containing protein</fullName>
    </recommendedName>
</protein>
<evidence type="ECO:0000313" key="4">
    <source>
        <dbReference type="Proteomes" id="UP000828390"/>
    </source>
</evidence>
<dbReference type="Pfam" id="PF14893">
    <property type="entry name" value="PNMA"/>
    <property type="match status" value="1"/>
</dbReference>
<feature type="compositionally biased region" description="Polar residues" evidence="1">
    <location>
        <begin position="597"/>
        <end position="607"/>
    </location>
</feature>
<keyword evidence="4" id="KW-1185">Reference proteome</keyword>
<comment type="caution">
    <text evidence="3">The sequence shown here is derived from an EMBL/GenBank/DDBJ whole genome shotgun (WGS) entry which is preliminary data.</text>
</comment>
<gene>
    <name evidence="3" type="ORF">DPMN_190341</name>
</gene>
<dbReference type="InterPro" id="IPR048270">
    <property type="entry name" value="PNMA_C"/>
</dbReference>
<feature type="region of interest" description="Disordered" evidence="1">
    <location>
        <begin position="526"/>
        <end position="607"/>
    </location>
</feature>